<accession>A0A0F9DBW8</accession>
<organism evidence="1">
    <name type="scientific">marine sediment metagenome</name>
    <dbReference type="NCBI Taxonomy" id="412755"/>
    <lineage>
        <taxon>unclassified sequences</taxon>
        <taxon>metagenomes</taxon>
        <taxon>ecological metagenomes</taxon>
    </lineage>
</organism>
<protein>
    <submittedName>
        <fullName evidence="1">Uncharacterized protein</fullName>
    </submittedName>
</protein>
<dbReference type="AlphaFoldDB" id="A0A0F9DBW8"/>
<evidence type="ECO:0000313" key="1">
    <source>
        <dbReference type="EMBL" id="KKL15221.1"/>
    </source>
</evidence>
<sequence>MTGPSEPMERQDTVGITEQLKARLEERKLVGLRKYGKELTPDTDIDFLDEAIAEALDLAVYLQALKEKLDAGT</sequence>
<name>A0A0F9DBW8_9ZZZZ</name>
<dbReference type="EMBL" id="LAZR01040145">
    <property type="protein sequence ID" value="KKL15221.1"/>
    <property type="molecule type" value="Genomic_DNA"/>
</dbReference>
<reference evidence="1" key="1">
    <citation type="journal article" date="2015" name="Nature">
        <title>Complex archaea that bridge the gap between prokaryotes and eukaryotes.</title>
        <authorList>
            <person name="Spang A."/>
            <person name="Saw J.H."/>
            <person name="Jorgensen S.L."/>
            <person name="Zaremba-Niedzwiedzka K."/>
            <person name="Martijn J."/>
            <person name="Lind A.E."/>
            <person name="van Eijk R."/>
            <person name="Schleper C."/>
            <person name="Guy L."/>
            <person name="Ettema T.J."/>
        </authorList>
    </citation>
    <scope>NUCLEOTIDE SEQUENCE</scope>
</reference>
<proteinExistence type="predicted"/>
<gene>
    <name evidence="1" type="ORF">LCGC14_2507770</name>
</gene>
<comment type="caution">
    <text evidence="1">The sequence shown here is derived from an EMBL/GenBank/DDBJ whole genome shotgun (WGS) entry which is preliminary data.</text>
</comment>